<proteinExistence type="predicted"/>
<dbReference type="EMBL" id="UXUI01007236">
    <property type="protein sequence ID" value="VDD86463.1"/>
    <property type="molecule type" value="Genomic_DNA"/>
</dbReference>
<evidence type="ECO:0000256" key="1">
    <source>
        <dbReference type="SAM" id="MobiDB-lite"/>
    </source>
</evidence>
<reference evidence="4" key="1">
    <citation type="submission" date="2017-02" db="UniProtKB">
        <authorList>
            <consortium name="WormBaseParasite"/>
        </authorList>
    </citation>
    <scope>IDENTIFICATION</scope>
</reference>
<gene>
    <name evidence="2" type="ORF">EVEC_LOCUS1606</name>
</gene>
<dbReference type="Proteomes" id="UP000274131">
    <property type="component" value="Unassembled WGS sequence"/>
</dbReference>
<feature type="compositionally biased region" description="Basic and acidic residues" evidence="1">
    <location>
        <begin position="40"/>
        <end position="53"/>
    </location>
</feature>
<feature type="region of interest" description="Disordered" evidence="1">
    <location>
        <begin position="30"/>
        <end position="53"/>
    </location>
</feature>
<dbReference type="WBParaSite" id="EVEC_0000189801-mRNA-1">
    <property type="protein sequence ID" value="EVEC_0000189801-mRNA-1"/>
    <property type="gene ID" value="EVEC_0000189801"/>
</dbReference>
<protein>
    <submittedName>
        <fullName evidence="4">Telomere length regulation protein TEL2 homolog</fullName>
    </submittedName>
</protein>
<evidence type="ECO:0000313" key="4">
    <source>
        <dbReference type="WBParaSite" id="EVEC_0000189801-mRNA-1"/>
    </source>
</evidence>
<keyword evidence="3" id="KW-1185">Reference proteome</keyword>
<organism evidence="4">
    <name type="scientific">Enterobius vermicularis</name>
    <name type="common">Human pinworm</name>
    <dbReference type="NCBI Taxonomy" id="51028"/>
    <lineage>
        <taxon>Eukaryota</taxon>
        <taxon>Metazoa</taxon>
        <taxon>Ecdysozoa</taxon>
        <taxon>Nematoda</taxon>
        <taxon>Chromadorea</taxon>
        <taxon>Rhabditida</taxon>
        <taxon>Spirurina</taxon>
        <taxon>Oxyuridomorpha</taxon>
        <taxon>Oxyuroidea</taxon>
        <taxon>Oxyuridae</taxon>
        <taxon>Enterobius</taxon>
    </lineage>
</organism>
<evidence type="ECO:0000313" key="2">
    <source>
        <dbReference type="EMBL" id="VDD86463.1"/>
    </source>
</evidence>
<evidence type="ECO:0000313" key="3">
    <source>
        <dbReference type="Proteomes" id="UP000274131"/>
    </source>
</evidence>
<name>A0A0N4UWM3_ENTVE</name>
<sequence>MVDPERILANALDDEYSSLYLADDMMSSLEVSSDGQEDENNGKDSTPTKDRRGLVDPTVEVIDLFASGELLDMNEDCKLTIDTHVALPQTLCTDPQIRLALSKEDLSCIPPCYTIIETAILCGDNPDNPFDTFASTFRQRCIQETMKDRYECMFSFDEFLAMLAHVCACPISSLLPPAEVSYPAERYLSDQLRIPRLKLVKFIDLKRVSIARVKFLFDLISFWDFMHYSETELMLLLFAFTKIYVDDLADIRLKLSICKAVDNFIDDSVGVLRVAMRFLCDAPVLNRCRLICLRRILVHFVERAELDPEDSKVTEKEHFAVIVALFGDFLRIFEKSRQKLYLMFGLLSETIDYHIIRSVDVESVAKLLRNAHRMAVCWKERLKLSSNVLKYYNHEKHAREALKGLFCFFIHLHTLSDLAHTFY</sequence>
<reference evidence="2 3" key="2">
    <citation type="submission" date="2018-10" db="EMBL/GenBank/DDBJ databases">
        <authorList>
            <consortium name="Pathogen Informatics"/>
        </authorList>
    </citation>
    <scope>NUCLEOTIDE SEQUENCE [LARGE SCALE GENOMIC DNA]</scope>
</reference>
<dbReference type="STRING" id="51028.A0A0N4UWM3"/>
<accession>A0A0N4UWM3</accession>
<dbReference type="AlphaFoldDB" id="A0A0N4UWM3"/>